<feature type="region of interest" description="Disordered" evidence="1">
    <location>
        <begin position="167"/>
        <end position="258"/>
    </location>
</feature>
<accession>A0A438CFE4</accession>
<dbReference type="EMBL" id="QGNW01002259">
    <property type="protein sequence ID" value="RVW21943.1"/>
    <property type="molecule type" value="Genomic_DNA"/>
</dbReference>
<dbReference type="PANTHER" id="PTHR32166">
    <property type="entry name" value="OSJNBA0013A04.12 PROTEIN"/>
    <property type="match status" value="1"/>
</dbReference>
<evidence type="ECO:0000313" key="4">
    <source>
        <dbReference type="Proteomes" id="UP000288805"/>
    </source>
</evidence>
<evidence type="ECO:0000256" key="1">
    <source>
        <dbReference type="SAM" id="MobiDB-lite"/>
    </source>
</evidence>
<dbReference type="InterPro" id="IPR012337">
    <property type="entry name" value="RNaseH-like_sf"/>
</dbReference>
<feature type="compositionally biased region" description="Basic and acidic residues" evidence="1">
    <location>
        <begin position="167"/>
        <end position="178"/>
    </location>
</feature>
<comment type="caution">
    <text evidence="3">The sequence shown here is derived from an EMBL/GenBank/DDBJ whole genome shotgun (WGS) entry which is preliminary data.</text>
</comment>
<evidence type="ECO:0000313" key="3">
    <source>
        <dbReference type="EMBL" id="RVW21943.1"/>
    </source>
</evidence>
<dbReference type="PANTHER" id="PTHR32166:SF123">
    <property type="entry name" value="BED-TYPE DOMAIN-CONTAINING PROTEIN"/>
    <property type="match status" value="1"/>
</dbReference>
<dbReference type="Proteomes" id="UP000288805">
    <property type="component" value="Unassembled WGS sequence"/>
</dbReference>
<dbReference type="InterPro" id="IPR007021">
    <property type="entry name" value="DUF659"/>
</dbReference>
<dbReference type="AlphaFoldDB" id="A0A438CFE4"/>
<name>A0A438CFE4_VITVI</name>
<dbReference type="Pfam" id="PF04937">
    <property type="entry name" value="DUF659"/>
    <property type="match status" value="1"/>
</dbReference>
<reference evidence="3 4" key="1">
    <citation type="journal article" date="2018" name="PLoS Genet.">
        <title>Population sequencing reveals clonal diversity and ancestral inbreeding in the grapevine cultivar Chardonnay.</title>
        <authorList>
            <person name="Roach M.J."/>
            <person name="Johnson D.L."/>
            <person name="Bohlmann J."/>
            <person name="van Vuuren H.J."/>
            <person name="Jones S.J."/>
            <person name="Pretorius I.S."/>
            <person name="Schmidt S.A."/>
            <person name="Borneman A.R."/>
        </authorList>
    </citation>
    <scope>NUCLEOTIDE SEQUENCE [LARGE SCALE GENOMIC DNA]</scope>
    <source>
        <strain evidence="4">cv. Chardonnay</strain>
        <tissue evidence="3">Leaf</tissue>
    </source>
</reference>
<proteinExistence type="predicted"/>
<feature type="domain" description="DUF659" evidence="2">
    <location>
        <begin position="1"/>
        <end position="48"/>
    </location>
</feature>
<sequence length="366" mass="41177">MIYHSLVDTTNIPKIADYIFSFIDKVVEEVGKENVVQVVTDNETSFKATDIASMKQINETLDQAKMIAGFIYNSLKVVNLMKVFTKNRDLLRPEIAREVQTIMETLVKVLKLVDQDKKPTLSIIYEAMDRAKLAIKALVKQWEKYWEVIDRRKKNVNDVGLLTNEEGRETVHEDDGVTNRRVSRRTSNATQERDVDSRRKGKAPITISSSSSSDDGDNGGSRHGGGNSGGSRGVGGTGEGIGGDGSTGGGYVSQVDPNMSWAQGGKNYYATQDTDHGYRPEIWEQQKHLEILTTFPSDDDYSSGHDYHRSNYHRIDEHLQNLGIGSRPYFRGVDDRSYHNFRDCDSSSSTFSRNDFDRFPMMHPEG</sequence>
<gene>
    <name evidence="3" type="ORF">CK203_110575</name>
</gene>
<feature type="compositionally biased region" description="Gly residues" evidence="1">
    <location>
        <begin position="218"/>
        <end position="251"/>
    </location>
</feature>
<organism evidence="3 4">
    <name type="scientific">Vitis vinifera</name>
    <name type="common">Grape</name>
    <dbReference type="NCBI Taxonomy" id="29760"/>
    <lineage>
        <taxon>Eukaryota</taxon>
        <taxon>Viridiplantae</taxon>
        <taxon>Streptophyta</taxon>
        <taxon>Embryophyta</taxon>
        <taxon>Tracheophyta</taxon>
        <taxon>Spermatophyta</taxon>
        <taxon>Magnoliopsida</taxon>
        <taxon>eudicotyledons</taxon>
        <taxon>Gunneridae</taxon>
        <taxon>Pentapetalae</taxon>
        <taxon>rosids</taxon>
        <taxon>Vitales</taxon>
        <taxon>Vitaceae</taxon>
        <taxon>Viteae</taxon>
        <taxon>Vitis</taxon>
    </lineage>
</organism>
<evidence type="ECO:0000259" key="2">
    <source>
        <dbReference type="Pfam" id="PF04937"/>
    </source>
</evidence>
<protein>
    <recommendedName>
        <fullName evidence="2">DUF659 domain-containing protein</fullName>
    </recommendedName>
</protein>
<dbReference type="SUPFAM" id="SSF53098">
    <property type="entry name" value="Ribonuclease H-like"/>
    <property type="match status" value="1"/>
</dbReference>